<sequence length="498" mass="55092">MVREGLDWATLVATAPNWLTPFLDVPEDAAPPLWVSAVHPEAVESYGPAAIEWMEANLKERGKPLRLRFWQKLAFVLQLQHRADGTLCFRVVLESGPRRIGKSVRLRGSSLWRLEHGPELFEDEQLVMHTGANLAIVREVLRKAYPWAATRDGWDHKKGMTEPEISRDEVNRWVARSKDSTTGYDACLAHADECWDIKPSSIDDDLEPSMLERESPQLVLTSTAHRRATSLMPGRILDALTVDDGETLVLVWGAPADADPSDPIVWRAASPHWSEDRAKMMASKYEKAAAGEQDPEFDDLDPMQGFRSQYLNQWRLRQTQKKRGEALVKPDVWNSRIVAMPVTIPDAVALESWFGSGVSVAFAWAADATEVRVRAFEVDDAATAVDLIKASGHRNALLIGASLADDPAFRSVRTKDMRARVGQSVADVDRLLREDVLRHDGGQHLTGQLLAVRTTPGADGVRLASTGRADAVKAAAWAATAARQRAGRSSRMVVPKTA</sequence>
<keyword evidence="1" id="KW-0540">Nuclease</keyword>
<accession>A0A4Q2RR47</accession>
<organism evidence="1 2">
    <name type="scientific">Nocardioides oleivorans</name>
    <dbReference type="NCBI Taxonomy" id="273676"/>
    <lineage>
        <taxon>Bacteria</taxon>
        <taxon>Bacillati</taxon>
        <taxon>Actinomycetota</taxon>
        <taxon>Actinomycetes</taxon>
        <taxon>Propionibacteriales</taxon>
        <taxon>Nocardioidaceae</taxon>
        <taxon>Nocardioides</taxon>
    </lineage>
</organism>
<dbReference type="InterPro" id="IPR027417">
    <property type="entry name" value="P-loop_NTPase"/>
</dbReference>
<dbReference type="GO" id="GO:0004519">
    <property type="term" value="F:endonuclease activity"/>
    <property type="evidence" value="ECO:0007669"/>
    <property type="project" value="UniProtKB-KW"/>
</dbReference>
<dbReference type="OrthoDB" id="3771827at2"/>
<evidence type="ECO:0000313" key="1">
    <source>
        <dbReference type="EMBL" id="RYB91006.1"/>
    </source>
</evidence>
<reference evidence="1 2" key="1">
    <citation type="submission" date="2019-01" db="EMBL/GenBank/DDBJ databases">
        <title>Novel species of Nocardioides.</title>
        <authorList>
            <person name="Liu Q."/>
            <person name="Xin Y.-H."/>
        </authorList>
    </citation>
    <scope>NUCLEOTIDE SEQUENCE [LARGE SCALE GENOMIC DNA]</scope>
    <source>
        <strain evidence="1 2">CGMCC 4.6882</strain>
    </source>
</reference>
<dbReference type="Proteomes" id="UP000294071">
    <property type="component" value="Unassembled WGS sequence"/>
</dbReference>
<keyword evidence="2" id="KW-1185">Reference proteome</keyword>
<gene>
    <name evidence="1" type="ORF">EUA93_18905</name>
</gene>
<proteinExistence type="predicted"/>
<keyword evidence="1" id="KW-0255">Endonuclease</keyword>
<dbReference type="EMBL" id="SDWT01000003">
    <property type="protein sequence ID" value="RYB91006.1"/>
    <property type="molecule type" value="Genomic_DNA"/>
</dbReference>
<dbReference type="Gene3D" id="3.40.50.300">
    <property type="entry name" value="P-loop containing nucleotide triphosphate hydrolases"/>
    <property type="match status" value="1"/>
</dbReference>
<dbReference type="RefSeq" id="WP_129401904.1">
    <property type="nucleotide sequence ID" value="NZ_SDWT01000003.1"/>
</dbReference>
<evidence type="ECO:0000313" key="2">
    <source>
        <dbReference type="Proteomes" id="UP000294071"/>
    </source>
</evidence>
<protein>
    <submittedName>
        <fullName evidence="1">HNH endonuclease</fullName>
    </submittedName>
</protein>
<comment type="caution">
    <text evidence="1">The sequence shown here is derived from an EMBL/GenBank/DDBJ whole genome shotgun (WGS) entry which is preliminary data.</text>
</comment>
<keyword evidence="1" id="KW-0378">Hydrolase</keyword>
<dbReference type="AlphaFoldDB" id="A0A4Q2RR47"/>
<name>A0A4Q2RR47_9ACTN</name>